<dbReference type="GO" id="GO:0033215">
    <property type="term" value="P:reductive iron assimilation"/>
    <property type="evidence" value="ECO:0007669"/>
    <property type="project" value="EnsemblFungi"/>
</dbReference>
<evidence type="ECO:0000313" key="23">
    <source>
        <dbReference type="EMBL" id="PVH19081.1"/>
    </source>
</evidence>
<dbReference type="InterPro" id="IPR011707">
    <property type="entry name" value="Cu-oxidase-like_N"/>
</dbReference>
<dbReference type="PANTHER" id="PTHR11709:SF361">
    <property type="entry name" value="IRON TRANSPORT MULTICOPPER OXIDASE FET3"/>
    <property type="match status" value="1"/>
</dbReference>
<evidence type="ECO:0000259" key="21">
    <source>
        <dbReference type="Pfam" id="PF07731"/>
    </source>
</evidence>
<evidence type="ECO:0000313" key="24">
    <source>
        <dbReference type="Proteomes" id="UP000244309"/>
    </source>
</evidence>
<dbReference type="PANTHER" id="PTHR11709">
    <property type="entry name" value="MULTI-COPPER OXIDASE"/>
    <property type="match status" value="1"/>
</dbReference>
<dbReference type="GO" id="GO:0033573">
    <property type="term" value="C:high-affinity iron permease complex"/>
    <property type="evidence" value="ECO:0007669"/>
    <property type="project" value="EnsemblFungi"/>
</dbReference>
<dbReference type="GO" id="GO:0010106">
    <property type="term" value="P:cellular response to iron ion starvation"/>
    <property type="evidence" value="ECO:0007669"/>
    <property type="project" value="TreeGrafter"/>
</dbReference>
<keyword evidence="24" id="KW-1185">Reference proteome</keyword>
<dbReference type="PROSITE" id="PS00079">
    <property type="entry name" value="MULTICOPPER_OXIDASE1"/>
    <property type="match status" value="2"/>
</dbReference>
<dbReference type="Gene3D" id="2.60.40.420">
    <property type="entry name" value="Cupredoxins - blue copper proteins"/>
    <property type="match status" value="3"/>
</dbReference>
<keyword evidence="17" id="KW-0325">Glycoprotein</keyword>
<evidence type="ECO:0000256" key="9">
    <source>
        <dbReference type="ARBA" id="ARBA00022729"/>
    </source>
</evidence>
<dbReference type="EMBL" id="PKFO01000001">
    <property type="protein sequence ID" value="PVH19081.1"/>
    <property type="molecule type" value="Genomic_DNA"/>
</dbReference>
<evidence type="ECO:0000256" key="11">
    <source>
        <dbReference type="ARBA" id="ARBA00022989"/>
    </source>
</evidence>
<evidence type="ECO:0000256" key="7">
    <source>
        <dbReference type="ARBA" id="ARBA00022692"/>
    </source>
</evidence>
<gene>
    <name evidence="23" type="ORF">CXQ85_001376</name>
</gene>
<evidence type="ECO:0000256" key="14">
    <source>
        <dbReference type="ARBA" id="ARBA00023008"/>
    </source>
</evidence>
<feature type="transmembrane region" description="Helical" evidence="18">
    <location>
        <begin position="559"/>
        <end position="582"/>
    </location>
</feature>
<evidence type="ECO:0000256" key="2">
    <source>
        <dbReference type="ARBA" id="ARBA00004162"/>
    </source>
</evidence>
<dbReference type="GO" id="GO:0046688">
    <property type="term" value="P:response to copper ion"/>
    <property type="evidence" value="ECO:0007669"/>
    <property type="project" value="EnsemblFungi"/>
</dbReference>
<evidence type="ECO:0000256" key="5">
    <source>
        <dbReference type="ARBA" id="ARBA00022475"/>
    </source>
</evidence>
<keyword evidence="11 18" id="KW-1133">Transmembrane helix</keyword>
<evidence type="ECO:0000256" key="3">
    <source>
        <dbReference type="ARBA" id="ARBA00010609"/>
    </source>
</evidence>
<dbReference type="CDD" id="cd13877">
    <property type="entry name" value="CuRO_2_Fet3p_like"/>
    <property type="match status" value="1"/>
</dbReference>
<accession>A0A2V1AQ40</accession>
<feature type="domain" description="Plastocyanin-like" evidence="20">
    <location>
        <begin position="159"/>
        <end position="280"/>
    </location>
</feature>
<feature type="signal peptide" evidence="19">
    <location>
        <begin position="1"/>
        <end position="22"/>
    </location>
</feature>
<dbReference type="OrthoDB" id="2121828at2759"/>
<dbReference type="Pfam" id="PF07731">
    <property type="entry name" value="Cu-oxidase_2"/>
    <property type="match status" value="1"/>
</dbReference>
<evidence type="ECO:0000256" key="1">
    <source>
        <dbReference type="ARBA" id="ARBA00001935"/>
    </source>
</evidence>
<evidence type="ECO:0000256" key="17">
    <source>
        <dbReference type="ARBA" id="ARBA00023180"/>
    </source>
</evidence>
<keyword evidence="5" id="KW-1003">Cell membrane</keyword>
<keyword evidence="8" id="KW-0479">Metal-binding</keyword>
<comment type="cofactor">
    <cofactor evidence="1">
        <name>Cu cation</name>
        <dbReference type="ChEBI" id="CHEBI:23378"/>
    </cofactor>
</comment>
<name>A0A2V1AQ40_9ASCO</name>
<dbReference type="FunFam" id="2.60.40.420:FF:000022">
    <property type="entry name" value="FET5p Multicopper oxidase"/>
    <property type="match status" value="1"/>
</dbReference>
<dbReference type="Proteomes" id="UP000244309">
    <property type="component" value="Unassembled WGS sequence"/>
</dbReference>
<dbReference type="CDD" id="cd13851">
    <property type="entry name" value="CuRO_1_Fet3p"/>
    <property type="match status" value="1"/>
</dbReference>
<comment type="subcellular location">
    <subcellularLocation>
        <location evidence="2">Cell membrane</location>
        <topology evidence="2">Single-pass membrane protein</topology>
    </subcellularLocation>
</comment>
<dbReference type="InterPro" id="IPR033138">
    <property type="entry name" value="Cu_oxidase_CS"/>
</dbReference>
<keyword evidence="4" id="KW-0813">Transport</keyword>
<dbReference type="FunFam" id="2.60.40.420:FF:000024">
    <property type="entry name" value="FET5p Multicopper oxidase"/>
    <property type="match status" value="1"/>
</dbReference>
<dbReference type="GO" id="GO:0004322">
    <property type="term" value="F:ferroxidase activity"/>
    <property type="evidence" value="ECO:0007669"/>
    <property type="project" value="EnsemblFungi"/>
</dbReference>
<dbReference type="FunFam" id="2.60.40.420:FF:000025">
    <property type="entry name" value="FET5p Multicopper oxidase"/>
    <property type="match status" value="1"/>
</dbReference>
<protein>
    <recommendedName>
        <fullName evidence="25">Iron transport multicopper oxidase FET3</fullName>
    </recommendedName>
</protein>
<evidence type="ECO:0000256" key="19">
    <source>
        <dbReference type="SAM" id="SignalP"/>
    </source>
</evidence>
<evidence type="ECO:0000259" key="20">
    <source>
        <dbReference type="Pfam" id="PF00394"/>
    </source>
</evidence>
<evidence type="ECO:0000256" key="12">
    <source>
        <dbReference type="ARBA" id="ARBA00023002"/>
    </source>
</evidence>
<feature type="domain" description="Plastocyanin-like" evidence="22">
    <location>
        <begin position="32"/>
        <end position="148"/>
    </location>
</feature>
<dbReference type="InterPro" id="IPR044130">
    <property type="entry name" value="CuRO_2_Fet3-like"/>
</dbReference>
<dbReference type="InterPro" id="IPR001117">
    <property type="entry name" value="Cu-oxidase_2nd"/>
</dbReference>
<dbReference type="InterPro" id="IPR011706">
    <property type="entry name" value="Cu-oxidase_C"/>
</dbReference>
<feature type="chain" id="PRO_5015922548" description="Iron transport multicopper oxidase FET3" evidence="19">
    <location>
        <begin position="23"/>
        <end position="618"/>
    </location>
</feature>
<dbReference type="GeneID" id="37006707"/>
<dbReference type="GO" id="GO:0005507">
    <property type="term" value="F:copper ion binding"/>
    <property type="evidence" value="ECO:0007669"/>
    <property type="project" value="InterPro"/>
</dbReference>
<keyword evidence="15" id="KW-0406">Ion transport</keyword>
<evidence type="ECO:0000256" key="13">
    <source>
        <dbReference type="ARBA" id="ARBA00023004"/>
    </source>
</evidence>
<keyword evidence="14" id="KW-0186">Copper</keyword>
<dbReference type="CDD" id="cd13899">
    <property type="entry name" value="CuRO_3_Fet3p"/>
    <property type="match status" value="1"/>
</dbReference>
<dbReference type="GO" id="GO:0005381">
    <property type="term" value="F:iron ion transmembrane transporter activity"/>
    <property type="evidence" value="ECO:0007669"/>
    <property type="project" value="EnsemblFungi"/>
</dbReference>
<evidence type="ECO:0000259" key="22">
    <source>
        <dbReference type="Pfam" id="PF07732"/>
    </source>
</evidence>
<organism evidence="23 24">
    <name type="scientific">Candidozyma haemuli</name>
    <dbReference type="NCBI Taxonomy" id="45357"/>
    <lineage>
        <taxon>Eukaryota</taxon>
        <taxon>Fungi</taxon>
        <taxon>Dikarya</taxon>
        <taxon>Ascomycota</taxon>
        <taxon>Saccharomycotina</taxon>
        <taxon>Pichiomycetes</taxon>
        <taxon>Metschnikowiaceae</taxon>
        <taxon>Candidozyma</taxon>
    </lineage>
</organism>
<keyword evidence="13" id="KW-0408">Iron</keyword>
<sequence length="618" mass="69880">MQMIQLSYLFVLLASWSALVAAETHTWYFETNWVKANPDGVYERDVIGFNGSWPLPTLRVKKGDRVNLYLTNGFKDRNTTLHFHGMFQNGTAQMDGPEMVTQCPIPPGETFLYNFTVADQVGTYWYHSHTAGQYGDGMRAPFIIEEKSKDDYPFDFDEELILPIGEWYHDTADVLQPKFLNRYNPTGAEPIPQNLLFNETRNNTWKVEPNTTYFVRIVNMGGFVSQYLYMEDHEFEIVEVDGVYVEKNTTDLLYVTIAQRYGVLIKTKEKADKNFAFMNAFDTSMLDVIPGDLILNSTNLIQYTDDTSMPDEYLIDSFDDFFDDYYLVPKDGEKLMPDSDQQVVISVKMDNLGDGVNYAFFNDVTYVAPKIPILATAMSSGDLATNSIIYGNTNAFVLKKDETIDIVLNNEDDGTHPFHLHGHTFQLIERGPEFPDPVAFDYDNHTDFPEVPMKRDTIFVRGNSYAVMRFKADNPGVWFFHCHIEWHLEQGLAIVLIEAPEEMQKDPSQQFTENHKEVCQKAGMNLTGNAAGNSHDFLDLTGMNVQPKPLPAGFTARGIVALVFSAIAGVLGMIAITIYGLADVKDIDQRVARDLDVDLDDADESSELVAGDSSSHNK</sequence>
<evidence type="ECO:0000256" key="8">
    <source>
        <dbReference type="ARBA" id="ARBA00022723"/>
    </source>
</evidence>
<reference evidence="23 24" key="1">
    <citation type="submission" date="2017-12" db="EMBL/GenBank/DDBJ databases">
        <title>Genome Sequence of a Multidrug-Resistant Candida haemulonii Isolate from a Patient with Chronic Leg Ulcers in Israel.</title>
        <authorList>
            <person name="Chow N.A."/>
            <person name="Gade L."/>
            <person name="Batra D."/>
            <person name="Rowe L.A."/>
            <person name="Ben-Ami R."/>
            <person name="Loparev V.N."/>
            <person name="Litvintseva A.P."/>
        </authorList>
    </citation>
    <scope>NUCLEOTIDE SEQUENCE [LARGE SCALE GENOMIC DNA]</scope>
    <source>
        <strain evidence="23 24">B11899</strain>
    </source>
</reference>
<keyword evidence="10" id="KW-0677">Repeat</keyword>
<evidence type="ECO:0000256" key="15">
    <source>
        <dbReference type="ARBA" id="ARBA00023065"/>
    </source>
</evidence>
<dbReference type="RefSeq" id="XP_025340021.1">
    <property type="nucleotide sequence ID" value="XM_025485090.1"/>
</dbReference>
<keyword evidence="16 18" id="KW-0472">Membrane</keyword>
<dbReference type="GO" id="GO:1901684">
    <property type="term" value="P:arsenate ion transmembrane transport"/>
    <property type="evidence" value="ECO:0007669"/>
    <property type="project" value="EnsemblFungi"/>
</dbReference>
<dbReference type="AlphaFoldDB" id="A0A2V1AQ40"/>
<keyword evidence="9 19" id="KW-0732">Signal</keyword>
<dbReference type="Pfam" id="PF00394">
    <property type="entry name" value="Cu-oxidase"/>
    <property type="match status" value="1"/>
</dbReference>
<evidence type="ECO:0000256" key="16">
    <source>
        <dbReference type="ARBA" id="ARBA00023136"/>
    </source>
</evidence>
<comment type="similarity">
    <text evidence="3">Belongs to the multicopper oxidase family.</text>
</comment>
<dbReference type="InterPro" id="IPR002355">
    <property type="entry name" value="Cu_oxidase_Cu_BS"/>
</dbReference>
<evidence type="ECO:0000256" key="18">
    <source>
        <dbReference type="SAM" id="Phobius"/>
    </source>
</evidence>
<keyword evidence="7 18" id="KW-0812">Transmembrane</keyword>
<dbReference type="Pfam" id="PF07732">
    <property type="entry name" value="Cu-oxidase_3"/>
    <property type="match status" value="1"/>
</dbReference>
<dbReference type="STRING" id="45357.A0A2V1AQ40"/>
<dbReference type="InterPro" id="IPR008972">
    <property type="entry name" value="Cupredoxin"/>
</dbReference>
<feature type="domain" description="Plastocyanin-like" evidence="21">
    <location>
        <begin position="367"/>
        <end position="501"/>
    </location>
</feature>
<dbReference type="VEuPathDB" id="FungiDB:CXQ85_001376"/>
<dbReference type="PROSITE" id="PS00080">
    <property type="entry name" value="MULTICOPPER_OXIDASE2"/>
    <property type="match status" value="1"/>
</dbReference>
<keyword evidence="6" id="KW-0410">Iron transport</keyword>
<dbReference type="GO" id="GO:0006878">
    <property type="term" value="P:intracellular copper ion homeostasis"/>
    <property type="evidence" value="ECO:0007669"/>
    <property type="project" value="EnsemblFungi"/>
</dbReference>
<evidence type="ECO:0000256" key="4">
    <source>
        <dbReference type="ARBA" id="ARBA00022448"/>
    </source>
</evidence>
<evidence type="ECO:0000256" key="10">
    <source>
        <dbReference type="ARBA" id="ARBA00022737"/>
    </source>
</evidence>
<evidence type="ECO:0008006" key="25">
    <source>
        <dbReference type="Google" id="ProtNLM"/>
    </source>
</evidence>
<evidence type="ECO:0000256" key="6">
    <source>
        <dbReference type="ARBA" id="ARBA00022496"/>
    </source>
</evidence>
<proteinExistence type="inferred from homology"/>
<keyword evidence="12" id="KW-0560">Oxidoreductase</keyword>
<comment type="caution">
    <text evidence="23">The sequence shown here is derived from an EMBL/GenBank/DDBJ whole genome shotgun (WGS) entry which is preliminary data.</text>
</comment>
<dbReference type="SUPFAM" id="SSF49503">
    <property type="entry name" value="Cupredoxins"/>
    <property type="match status" value="3"/>
</dbReference>
<dbReference type="InterPro" id="IPR045087">
    <property type="entry name" value="Cu-oxidase_fam"/>
</dbReference>